<keyword evidence="3" id="KW-1185">Reference proteome</keyword>
<evidence type="ECO:0000313" key="2">
    <source>
        <dbReference type="EMBL" id="MEV0973498.1"/>
    </source>
</evidence>
<feature type="chain" id="PRO_5046396846" evidence="1">
    <location>
        <begin position="26"/>
        <end position="206"/>
    </location>
</feature>
<name>A0ABV3GPC5_MICGL</name>
<evidence type="ECO:0000256" key="1">
    <source>
        <dbReference type="SAM" id="SignalP"/>
    </source>
</evidence>
<comment type="caution">
    <text evidence="2">The sequence shown here is derived from an EMBL/GenBank/DDBJ whole genome shotgun (WGS) entry which is preliminary data.</text>
</comment>
<sequence>MMRKMITLAAVAGVAVSVAQVPASASSSSVLSSSASSSSTDATTPLALRGGLTLDLPSSWQVYGGGDQIRVVTGACARPRSHYFEPKCRSFWVMGTQAIRTGGEGFQTYNPNQGPFYPAVDVAPCATNPSLGQVLGKAVAVGYRAVGAGHKAHYRVWPGRCVRYDNGEQKSTFKQREWYLPKERILIVDQWGTPGLATVLKNAAWH</sequence>
<feature type="signal peptide" evidence="1">
    <location>
        <begin position="1"/>
        <end position="25"/>
    </location>
</feature>
<protein>
    <submittedName>
        <fullName evidence="2">Uncharacterized protein</fullName>
    </submittedName>
</protein>
<reference evidence="2 3" key="1">
    <citation type="submission" date="2024-06" db="EMBL/GenBank/DDBJ databases">
        <title>The Natural Products Discovery Center: Release of the First 8490 Sequenced Strains for Exploring Actinobacteria Biosynthetic Diversity.</title>
        <authorList>
            <person name="Kalkreuter E."/>
            <person name="Kautsar S.A."/>
            <person name="Yang D."/>
            <person name="Bader C.D."/>
            <person name="Teijaro C.N."/>
            <person name="Fluegel L."/>
            <person name="Davis C.M."/>
            <person name="Simpson J.R."/>
            <person name="Lauterbach L."/>
            <person name="Steele A.D."/>
            <person name="Gui C."/>
            <person name="Meng S."/>
            <person name="Li G."/>
            <person name="Viehrig K."/>
            <person name="Ye F."/>
            <person name="Su P."/>
            <person name="Kiefer A.F."/>
            <person name="Nichols A."/>
            <person name="Cepeda A.J."/>
            <person name="Yan W."/>
            <person name="Fan B."/>
            <person name="Jiang Y."/>
            <person name="Adhikari A."/>
            <person name="Zheng C.-J."/>
            <person name="Schuster L."/>
            <person name="Cowan T.M."/>
            <person name="Smanski M.J."/>
            <person name="Chevrette M.G."/>
            <person name="De Carvalho L.P.S."/>
            <person name="Shen B."/>
        </authorList>
    </citation>
    <scope>NUCLEOTIDE SEQUENCE [LARGE SCALE GENOMIC DNA]</scope>
    <source>
        <strain evidence="2 3">NPDC050100</strain>
    </source>
</reference>
<organism evidence="2 3">
    <name type="scientific">Microtetraspora glauca</name>
    <dbReference type="NCBI Taxonomy" id="1996"/>
    <lineage>
        <taxon>Bacteria</taxon>
        <taxon>Bacillati</taxon>
        <taxon>Actinomycetota</taxon>
        <taxon>Actinomycetes</taxon>
        <taxon>Streptosporangiales</taxon>
        <taxon>Streptosporangiaceae</taxon>
        <taxon>Microtetraspora</taxon>
    </lineage>
</organism>
<proteinExistence type="predicted"/>
<keyword evidence="1" id="KW-0732">Signal</keyword>
<dbReference type="RefSeq" id="WP_358139186.1">
    <property type="nucleotide sequence ID" value="NZ_JBFALK010000022.1"/>
</dbReference>
<evidence type="ECO:0000313" key="3">
    <source>
        <dbReference type="Proteomes" id="UP001551675"/>
    </source>
</evidence>
<gene>
    <name evidence="2" type="ORF">AB0I59_33265</name>
</gene>
<dbReference type="Proteomes" id="UP001551675">
    <property type="component" value="Unassembled WGS sequence"/>
</dbReference>
<accession>A0ABV3GPC5</accession>
<dbReference type="EMBL" id="JBFALK010000022">
    <property type="protein sequence ID" value="MEV0973498.1"/>
    <property type="molecule type" value="Genomic_DNA"/>
</dbReference>